<comment type="caution">
    <text evidence="1">The sequence shown here is derived from an EMBL/GenBank/DDBJ whole genome shotgun (WGS) entry which is preliminary data.</text>
</comment>
<dbReference type="EMBL" id="QGTQ01000029">
    <property type="protein sequence ID" value="PWV95180.1"/>
    <property type="molecule type" value="Genomic_DNA"/>
</dbReference>
<dbReference type="OrthoDB" id="583431at2"/>
<keyword evidence="2" id="KW-1185">Reference proteome</keyword>
<dbReference type="RefSeq" id="WP_110046606.1">
    <property type="nucleotide sequence ID" value="NZ_CP054612.1"/>
</dbReference>
<organism evidence="1 2">
    <name type="scientific">Paenibacillus cellulosilyticus</name>
    <dbReference type="NCBI Taxonomy" id="375489"/>
    <lineage>
        <taxon>Bacteria</taxon>
        <taxon>Bacillati</taxon>
        <taxon>Bacillota</taxon>
        <taxon>Bacilli</taxon>
        <taxon>Bacillales</taxon>
        <taxon>Paenibacillaceae</taxon>
        <taxon>Paenibacillus</taxon>
    </lineage>
</organism>
<dbReference type="AlphaFoldDB" id="A0A2V2YLR7"/>
<sequence length="278" mass="30877">MAAEGSTGSMSNARTIDEVLDRLDSIIQSSIDSGSRIGYFAALYRMVTAQVKEGIINGRFEDGPRMERLDVRFANRFLDAYDAYSRKEKCSLCWRIAFDAAERQEPLVLQHLLLGMNAHINYDLGIAAADTCPGAALESLHHDFNVINDILSSLIDEVKGDLDAVSPWIGWLDRLGGRATDIIIRFSMEQARNFAWRFAVGLSQADSVDRFKLSMNKDAESTLLGQEILKPPGWLLRSAIWLIRLRESSSVADITRHLFNKSITTTPIPPQSGTVGVS</sequence>
<proteinExistence type="predicted"/>
<dbReference type="Pfam" id="PF19458">
    <property type="entry name" value="DUF5995"/>
    <property type="match status" value="1"/>
</dbReference>
<dbReference type="InterPro" id="IPR046037">
    <property type="entry name" value="DUF5995"/>
</dbReference>
<protein>
    <submittedName>
        <fullName evidence="1">Uncharacterized protein</fullName>
    </submittedName>
</protein>
<evidence type="ECO:0000313" key="1">
    <source>
        <dbReference type="EMBL" id="PWV95180.1"/>
    </source>
</evidence>
<accession>A0A2V2YLR7</accession>
<dbReference type="Proteomes" id="UP000246635">
    <property type="component" value="Unassembled WGS sequence"/>
</dbReference>
<gene>
    <name evidence="1" type="ORF">DFQ01_12915</name>
</gene>
<name>A0A2V2YLR7_9BACL</name>
<reference evidence="1 2" key="1">
    <citation type="submission" date="2018-05" db="EMBL/GenBank/DDBJ databases">
        <title>Genomic Encyclopedia of Type Strains, Phase III (KMG-III): the genomes of soil and plant-associated and newly described type strains.</title>
        <authorList>
            <person name="Whitman W."/>
        </authorList>
    </citation>
    <scope>NUCLEOTIDE SEQUENCE [LARGE SCALE GENOMIC DNA]</scope>
    <source>
        <strain evidence="1 2">CECT 5696</strain>
    </source>
</reference>
<evidence type="ECO:0000313" key="2">
    <source>
        <dbReference type="Proteomes" id="UP000246635"/>
    </source>
</evidence>